<accession>A0A7R9KCG8</accession>
<dbReference type="GO" id="GO:0005737">
    <property type="term" value="C:cytoplasm"/>
    <property type="evidence" value="ECO:0007669"/>
    <property type="project" value="UniProtKB-ARBA"/>
</dbReference>
<feature type="domain" description="Caspase family p20" evidence="3">
    <location>
        <begin position="145"/>
        <end position="250"/>
    </location>
</feature>
<organism evidence="4">
    <name type="scientific">Medioppia subpectinata</name>
    <dbReference type="NCBI Taxonomy" id="1979941"/>
    <lineage>
        <taxon>Eukaryota</taxon>
        <taxon>Metazoa</taxon>
        <taxon>Ecdysozoa</taxon>
        <taxon>Arthropoda</taxon>
        <taxon>Chelicerata</taxon>
        <taxon>Arachnida</taxon>
        <taxon>Acari</taxon>
        <taxon>Acariformes</taxon>
        <taxon>Sarcoptiformes</taxon>
        <taxon>Oribatida</taxon>
        <taxon>Brachypylina</taxon>
        <taxon>Oppioidea</taxon>
        <taxon>Oppiidae</taxon>
        <taxon>Medioppia</taxon>
    </lineage>
</organism>
<dbReference type="GO" id="GO:0004197">
    <property type="term" value="F:cysteine-type endopeptidase activity"/>
    <property type="evidence" value="ECO:0007669"/>
    <property type="project" value="InterPro"/>
</dbReference>
<dbReference type="SUPFAM" id="SSF52129">
    <property type="entry name" value="Caspase-like"/>
    <property type="match status" value="1"/>
</dbReference>
<evidence type="ECO:0000313" key="5">
    <source>
        <dbReference type="Proteomes" id="UP000759131"/>
    </source>
</evidence>
<dbReference type="EMBL" id="OC854842">
    <property type="protein sequence ID" value="CAD7620523.1"/>
    <property type="molecule type" value="Genomic_DNA"/>
</dbReference>
<proteinExistence type="inferred from homology"/>
<dbReference type="Proteomes" id="UP000759131">
    <property type="component" value="Unassembled WGS sequence"/>
</dbReference>
<evidence type="ECO:0000256" key="2">
    <source>
        <dbReference type="ARBA" id="ARBA00022703"/>
    </source>
</evidence>
<keyword evidence="2" id="KW-0053">Apoptosis</keyword>
<keyword evidence="5" id="KW-1185">Reference proteome</keyword>
<dbReference type="GO" id="GO:0006508">
    <property type="term" value="P:proteolysis"/>
    <property type="evidence" value="ECO:0007669"/>
    <property type="project" value="InterPro"/>
</dbReference>
<dbReference type="Pfam" id="PF00656">
    <property type="entry name" value="Peptidase_C14"/>
    <property type="match status" value="1"/>
</dbReference>
<dbReference type="PANTHER" id="PTHR48169">
    <property type="entry name" value="DED DOMAIN-CONTAINING PROTEIN"/>
    <property type="match status" value="1"/>
</dbReference>
<dbReference type="Gene3D" id="3.40.50.1460">
    <property type="match status" value="1"/>
</dbReference>
<dbReference type="InterPro" id="IPR015917">
    <property type="entry name" value="Pept_C14A"/>
</dbReference>
<dbReference type="PROSITE" id="PS50208">
    <property type="entry name" value="CASPASE_P20"/>
    <property type="match status" value="1"/>
</dbReference>
<protein>
    <recommendedName>
        <fullName evidence="3">Caspase family p20 domain-containing protein</fullName>
    </recommendedName>
</protein>
<evidence type="ECO:0000313" key="4">
    <source>
        <dbReference type="EMBL" id="CAD7620523.1"/>
    </source>
</evidence>
<evidence type="ECO:0000256" key="1">
    <source>
        <dbReference type="ARBA" id="ARBA00010134"/>
    </source>
</evidence>
<reference evidence="4" key="1">
    <citation type="submission" date="2020-11" db="EMBL/GenBank/DDBJ databases">
        <authorList>
            <person name="Tran Van P."/>
        </authorList>
    </citation>
    <scope>NUCLEOTIDE SEQUENCE</scope>
</reference>
<evidence type="ECO:0000259" key="3">
    <source>
        <dbReference type="PROSITE" id="PS50208"/>
    </source>
</evidence>
<dbReference type="GO" id="GO:0043067">
    <property type="term" value="P:regulation of programmed cell death"/>
    <property type="evidence" value="ECO:0007669"/>
    <property type="project" value="UniProtKB-ARBA"/>
</dbReference>
<sequence length="380" mass="43404">MCILVLMIIPSEKFTQTIDSEGELPNLIDNLPTIMALMDLDPESPLMHIPNDTAKKCRILTEFTFGQDHAYKLADALEMSAQTRAADQLRQFNSAETPWLNSYEVYMNVTPAQTLRSGGSHLYQMDARPRGVAIIFVTNTDLYNEAERFRSIFEQLLFDSVVHVQLTRDQIMDRLSEVSDSPEKYHGDAFVMMFIGPGYNENIIGWSAQPQWPPASADVMPISDIMDMFSETRCSRLRLKLKLFIFNCCRQKFSDATSVPTTTTAPNLNMRCSKCFGQLPCSKHESAQSDTMVSLMSTWKKGWYQEFPGTPIGHVSEFGQAFSHTIAQYSWYKNLNQLFVINVKRMEENLARMGESERRPEINIFAGDRGIYFNPGLWKE</sequence>
<name>A0A7R9KCG8_9ACAR</name>
<dbReference type="AlphaFoldDB" id="A0A7R9KCG8"/>
<dbReference type="EMBL" id="CAJPIZ010000267">
    <property type="protein sequence ID" value="CAG2100953.1"/>
    <property type="molecule type" value="Genomic_DNA"/>
</dbReference>
<dbReference type="InterPro" id="IPR029030">
    <property type="entry name" value="Caspase-like_dom_sf"/>
</dbReference>
<gene>
    <name evidence="4" type="ORF">OSB1V03_LOCUS1008</name>
</gene>
<dbReference type="InterPro" id="IPR011600">
    <property type="entry name" value="Pept_C14_caspase"/>
</dbReference>
<comment type="similarity">
    <text evidence="1">Belongs to the peptidase C14A family.</text>
</comment>
<dbReference type="InterPro" id="IPR001309">
    <property type="entry name" value="Pept_C14_p20"/>
</dbReference>
<dbReference type="PANTHER" id="PTHR48169:SF1">
    <property type="entry name" value="ASTROCYTIC PHOSPHOPROTEIN PEA-15"/>
    <property type="match status" value="1"/>
</dbReference>
<dbReference type="GO" id="GO:0006915">
    <property type="term" value="P:apoptotic process"/>
    <property type="evidence" value="ECO:0007669"/>
    <property type="project" value="UniProtKB-KW"/>
</dbReference>
<dbReference type="SMART" id="SM00115">
    <property type="entry name" value="CASc"/>
    <property type="match status" value="1"/>
</dbReference>